<dbReference type="EMBL" id="CM023483">
    <property type="protein sequence ID" value="KAH6936016.1"/>
    <property type="molecule type" value="Genomic_DNA"/>
</dbReference>
<proteinExistence type="predicted"/>
<protein>
    <submittedName>
        <fullName evidence="1">Uncharacterized protein</fullName>
    </submittedName>
</protein>
<sequence length="295" mass="33708">MNLAVKADGQQPSGEAGEGAESMEEDLQSVAERELGETPVVKQKSLAQLRELLEGEDRLVVPPDDVLVMFLRAKKYRVQDALKTIKKYLRVRRDVPQYFDNLTPSNIPYETFFHDHKLIMFARDSQRRAVGYLQFGSWNSGICSLDDLMRCALVATESHLREEETQIRGIVGVIDLKGFSAHHMLHMTPRYTRRVISIGQDSLPARVKGVYYLNTPAVFRIVHALVKPFLSAKLLSRLQFLAGGIEELRGVVPPELIPKEFGGTQEDFDFRKQEKFFHSKASYFEKMLKCGYQRK</sequence>
<organism evidence="1 2">
    <name type="scientific">Hyalomma asiaticum</name>
    <name type="common">Tick</name>
    <dbReference type="NCBI Taxonomy" id="266040"/>
    <lineage>
        <taxon>Eukaryota</taxon>
        <taxon>Metazoa</taxon>
        <taxon>Ecdysozoa</taxon>
        <taxon>Arthropoda</taxon>
        <taxon>Chelicerata</taxon>
        <taxon>Arachnida</taxon>
        <taxon>Acari</taxon>
        <taxon>Parasitiformes</taxon>
        <taxon>Ixodida</taxon>
        <taxon>Ixodoidea</taxon>
        <taxon>Ixodidae</taxon>
        <taxon>Hyalomminae</taxon>
        <taxon>Hyalomma</taxon>
    </lineage>
</organism>
<name>A0ACB7SM20_HYAAI</name>
<evidence type="ECO:0000313" key="1">
    <source>
        <dbReference type="EMBL" id="KAH6936016.1"/>
    </source>
</evidence>
<dbReference type="Proteomes" id="UP000821845">
    <property type="component" value="Chromosome 3"/>
</dbReference>
<gene>
    <name evidence="1" type="ORF">HPB50_012513</name>
</gene>
<evidence type="ECO:0000313" key="2">
    <source>
        <dbReference type="Proteomes" id="UP000821845"/>
    </source>
</evidence>
<reference evidence="1" key="1">
    <citation type="submission" date="2020-05" db="EMBL/GenBank/DDBJ databases">
        <title>Large-scale comparative analyses of tick genomes elucidate their genetic diversity and vector capacities.</title>
        <authorList>
            <person name="Jia N."/>
            <person name="Wang J."/>
            <person name="Shi W."/>
            <person name="Du L."/>
            <person name="Sun Y."/>
            <person name="Zhan W."/>
            <person name="Jiang J."/>
            <person name="Wang Q."/>
            <person name="Zhang B."/>
            <person name="Ji P."/>
            <person name="Sakyi L.B."/>
            <person name="Cui X."/>
            <person name="Yuan T."/>
            <person name="Jiang B."/>
            <person name="Yang W."/>
            <person name="Lam T.T.-Y."/>
            <person name="Chang Q."/>
            <person name="Ding S."/>
            <person name="Wang X."/>
            <person name="Zhu J."/>
            <person name="Ruan X."/>
            <person name="Zhao L."/>
            <person name="Wei J."/>
            <person name="Que T."/>
            <person name="Du C."/>
            <person name="Cheng J."/>
            <person name="Dai P."/>
            <person name="Han X."/>
            <person name="Huang E."/>
            <person name="Gao Y."/>
            <person name="Liu J."/>
            <person name="Shao H."/>
            <person name="Ye R."/>
            <person name="Li L."/>
            <person name="Wei W."/>
            <person name="Wang X."/>
            <person name="Wang C."/>
            <person name="Yang T."/>
            <person name="Huo Q."/>
            <person name="Li W."/>
            <person name="Guo W."/>
            <person name="Chen H."/>
            <person name="Zhou L."/>
            <person name="Ni X."/>
            <person name="Tian J."/>
            <person name="Zhou Y."/>
            <person name="Sheng Y."/>
            <person name="Liu T."/>
            <person name="Pan Y."/>
            <person name="Xia L."/>
            <person name="Li J."/>
            <person name="Zhao F."/>
            <person name="Cao W."/>
        </authorList>
    </citation>
    <scope>NUCLEOTIDE SEQUENCE</scope>
    <source>
        <strain evidence="1">Hyas-2018</strain>
    </source>
</reference>
<comment type="caution">
    <text evidence="1">The sequence shown here is derived from an EMBL/GenBank/DDBJ whole genome shotgun (WGS) entry which is preliminary data.</text>
</comment>
<accession>A0ACB7SM20</accession>
<keyword evidence="2" id="KW-1185">Reference proteome</keyword>